<dbReference type="GO" id="GO:0004519">
    <property type="term" value="F:endonuclease activity"/>
    <property type="evidence" value="ECO:0007669"/>
    <property type="project" value="UniProtKB-KW"/>
</dbReference>
<evidence type="ECO:0000256" key="7">
    <source>
        <dbReference type="ARBA" id="ARBA00034808"/>
    </source>
</evidence>
<dbReference type="GO" id="GO:0043138">
    <property type="term" value="F:3'-5' DNA helicase activity"/>
    <property type="evidence" value="ECO:0007669"/>
    <property type="project" value="UniProtKB-EC"/>
</dbReference>
<dbReference type="InterPro" id="IPR035093">
    <property type="entry name" value="RelE/ParE_toxin_dom_sf"/>
</dbReference>
<accession>A0A839V325</accession>
<name>A0A839V325_9GAMM</name>
<evidence type="ECO:0000313" key="12">
    <source>
        <dbReference type="Proteomes" id="UP000547614"/>
    </source>
</evidence>
<dbReference type="InterPro" id="IPR027417">
    <property type="entry name" value="P-loop_NTPase"/>
</dbReference>
<evidence type="ECO:0000256" key="4">
    <source>
        <dbReference type="ARBA" id="ARBA00022840"/>
    </source>
</evidence>
<comment type="catalytic activity">
    <reaction evidence="8">
        <text>ATP + H2O = ADP + phosphate + H(+)</text>
        <dbReference type="Rhea" id="RHEA:13065"/>
        <dbReference type="ChEBI" id="CHEBI:15377"/>
        <dbReference type="ChEBI" id="CHEBI:15378"/>
        <dbReference type="ChEBI" id="CHEBI:30616"/>
        <dbReference type="ChEBI" id="CHEBI:43474"/>
        <dbReference type="ChEBI" id="CHEBI:456216"/>
        <dbReference type="EC" id="5.6.2.4"/>
    </reaction>
</comment>
<comment type="caution">
    <text evidence="11">The sequence shown here is derived from an EMBL/GenBank/DDBJ whole genome shotgun (WGS) entry which is preliminary data.</text>
</comment>
<dbReference type="AlphaFoldDB" id="A0A839V325"/>
<dbReference type="PANTHER" id="PTHR11070:SF45">
    <property type="entry name" value="DNA 3'-5' HELICASE"/>
    <property type="match status" value="1"/>
</dbReference>
<feature type="binding site" evidence="9">
    <location>
        <begin position="251"/>
        <end position="258"/>
    </location>
    <ligand>
        <name>ATP</name>
        <dbReference type="ChEBI" id="CHEBI:30616"/>
    </ligand>
</feature>
<keyword evidence="3 9" id="KW-0347">Helicase</keyword>
<dbReference type="Gene3D" id="3.30.2310.20">
    <property type="entry name" value="RelE-like"/>
    <property type="match status" value="1"/>
</dbReference>
<keyword evidence="1 9" id="KW-0547">Nucleotide-binding</keyword>
<dbReference type="InterPro" id="IPR014016">
    <property type="entry name" value="UvrD-like_ATP-bd"/>
</dbReference>
<dbReference type="RefSeq" id="WP_183324499.1">
    <property type="nucleotide sequence ID" value="NZ_JACHXP010000004.1"/>
</dbReference>
<dbReference type="PANTHER" id="PTHR11070">
    <property type="entry name" value="UVRD / RECB / PCRA DNA HELICASE FAMILY MEMBER"/>
    <property type="match status" value="1"/>
</dbReference>
<evidence type="ECO:0000256" key="1">
    <source>
        <dbReference type="ARBA" id="ARBA00022741"/>
    </source>
</evidence>
<organism evidence="11 12">
    <name type="scientific">Halomonas cerina</name>
    <dbReference type="NCBI Taxonomy" id="447424"/>
    <lineage>
        <taxon>Bacteria</taxon>
        <taxon>Pseudomonadati</taxon>
        <taxon>Pseudomonadota</taxon>
        <taxon>Gammaproteobacteria</taxon>
        <taxon>Oceanospirillales</taxon>
        <taxon>Halomonadaceae</taxon>
        <taxon>Halomonas</taxon>
    </lineage>
</organism>
<keyword evidence="2 9" id="KW-0378">Hydrolase</keyword>
<gene>
    <name evidence="11" type="ORF">FHR94_000966</name>
</gene>
<dbReference type="GO" id="GO:0003677">
    <property type="term" value="F:DNA binding"/>
    <property type="evidence" value="ECO:0007669"/>
    <property type="project" value="InterPro"/>
</dbReference>
<dbReference type="InterPro" id="IPR014017">
    <property type="entry name" value="DNA_helicase_UvrD-like_C"/>
</dbReference>
<evidence type="ECO:0000256" key="3">
    <source>
        <dbReference type="ARBA" id="ARBA00022806"/>
    </source>
</evidence>
<evidence type="ECO:0000256" key="5">
    <source>
        <dbReference type="ARBA" id="ARBA00023235"/>
    </source>
</evidence>
<keyword evidence="12" id="KW-1185">Reference proteome</keyword>
<dbReference type="PROSITE" id="PS51198">
    <property type="entry name" value="UVRD_HELICASE_ATP_BIND"/>
    <property type="match status" value="1"/>
</dbReference>
<keyword evidence="11" id="KW-0255">Endonuclease</keyword>
<evidence type="ECO:0000259" key="10">
    <source>
        <dbReference type="PROSITE" id="PS51198"/>
    </source>
</evidence>
<evidence type="ECO:0000256" key="2">
    <source>
        <dbReference type="ARBA" id="ARBA00022801"/>
    </source>
</evidence>
<dbReference type="SUPFAM" id="SSF143011">
    <property type="entry name" value="RelE-like"/>
    <property type="match status" value="1"/>
</dbReference>
<feature type="domain" description="UvrD-like helicase ATP-binding" evidence="10">
    <location>
        <begin position="230"/>
        <end position="502"/>
    </location>
</feature>
<dbReference type="EMBL" id="JACHXP010000004">
    <property type="protein sequence ID" value="MBB3189742.1"/>
    <property type="molecule type" value="Genomic_DNA"/>
</dbReference>
<sequence>MKFLISDTFTSSLGKLTGDEQKSVKTTAFDLQINPANPGMKLHKLDKTKDKNFWSVRVNSDIRLIVHKSHESLLLCYVDHHDKAYRWAESRKLEIHPKTGAAQIVQVRETVQEIRAPHYVKTEPEQTAETKLFDGIAEDTLLGYGIPTEWLDDVRQADEDTLLELAEHLPAEAAEALLELATGGTPQPAQQYTGESPFNHPDAQRRFRVMSDVEELERALSSPWERWSIFLHPAQRQWVEHDYNGPARVSGSAGTGKTVVALHRAVYLADQNADSRVLLTTFSDSLARMLETKLTLLIGNRPRLRERIDVYSMDTLGERLYDFHHDSARLATREEVEALLVGLSNSQQDHSFSRRFLISEWEDVVDAWQLDSWEAYRDVRRLGRKTRLPEAQRLTLWTIFEEAKKTLKQRGLITKAGLFSELAFAMVRRSTPLYDFAIIDEAQDISVPQLQFLASMSGNKPNSLFFAGDLGQRIFQQPFSWKALGVNIQGRSRTLHINYRTSHQIRRQADMLLDPELSDVDGNSEQRTGTVSAFNGPSPDLKAFYSHDEEAKYVAQWLRHCRSQGIEPGEMAIFVRSPSGLPRASNAVERADMEWLVLDEKMQSTTGIVTISSMHLAKGLEFRAVAVMACDDDILPSQERIESVSDNADLEEVYNTERHLLYVACTRARDQLLVTSGDEPSEFMDDMLISS</sequence>
<reference evidence="11 12" key="1">
    <citation type="submission" date="2020-08" db="EMBL/GenBank/DDBJ databases">
        <title>Genomic Encyclopedia of Type Strains, Phase III (KMG-III): the genomes of soil and plant-associated and newly described type strains.</title>
        <authorList>
            <person name="Whitman W."/>
        </authorList>
    </citation>
    <scope>NUCLEOTIDE SEQUENCE [LARGE SCALE GENOMIC DNA]</scope>
    <source>
        <strain evidence="11 12">CECT 7282</strain>
    </source>
</reference>
<dbReference type="SUPFAM" id="SSF52540">
    <property type="entry name" value="P-loop containing nucleoside triphosphate hydrolases"/>
    <property type="match status" value="1"/>
</dbReference>
<dbReference type="GO" id="GO:0005524">
    <property type="term" value="F:ATP binding"/>
    <property type="evidence" value="ECO:0007669"/>
    <property type="project" value="UniProtKB-UniRule"/>
</dbReference>
<dbReference type="GO" id="GO:0016787">
    <property type="term" value="F:hydrolase activity"/>
    <property type="evidence" value="ECO:0007669"/>
    <property type="project" value="UniProtKB-UniRule"/>
</dbReference>
<evidence type="ECO:0000256" key="6">
    <source>
        <dbReference type="ARBA" id="ARBA00034617"/>
    </source>
</evidence>
<proteinExistence type="predicted"/>
<dbReference type="Gene3D" id="3.40.50.300">
    <property type="entry name" value="P-loop containing nucleotide triphosphate hydrolases"/>
    <property type="match status" value="2"/>
</dbReference>
<dbReference type="GO" id="GO:0005829">
    <property type="term" value="C:cytosol"/>
    <property type="evidence" value="ECO:0007669"/>
    <property type="project" value="TreeGrafter"/>
</dbReference>
<evidence type="ECO:0000256" key="9">
    <source>
        <dbReference type="PROSITE-ProRule" id="PRU00560"/>
    </source>
</evidence>
<dbReference type="Pfam" id="PF00580">
    <property type="entry name" value="UvrD-helicase"/>
    <property type="match status" value="1"/>
</dbReference>
<dbReference type="Pfam" id="PF13361">
    <property type="entry name" value="UvrD_C"/>
    <property type="match status" value="1"/>
</dbReference>
<keyword evidence="4 9" id="KW-0067">ATP-binding</keyword>
<evidence type="ECO:0000256" key="8">
    <source>
        <dbReference type="ARBA" id="ARBA00048988"/>
    </source>
</evidence>
<dbReference type="Proteomes" id="UP000547614">
    <property type="component" value="Unassembled WGS sequence"/>
</dbReference>
<dbReference type="GO" id="GO:0000725">
    <property type="term" value="P:recombinational repair"/>
    <property type="evidence" value="ECO:0007669"/>
    <property type="project" value="TreeGrafter"/>
</dbReference>
<dbReference type="EC" id="5.6.2.4" evidence="7"/>
<comment type="catalytic activity">
    <reaction evidence="6">
        <text>Couples ATP hydrolysis with the unwinding of duplex DNA by translocating in the 3'-5' direction.</text>
        <dbReference type="EC" id="5.6.2.4"/>
    </reaction>
</comment>
<protein>
    <recommendedName>
        <fullName evidence="7">DNA 3'-5' helicase</fullName>
        <ecNumber evidence="7">5.6.2.4</ecNumber>
    </recommendedName>
</protein>
<dbReference type="InterPro" id="IPR000212">
    <property type="entry name" value="DNA_helicase_UvrD/REP"/>
</dbReference>
<keyword evidence="11" id="KW-0540">Nuclease</keyword>
<evidence type="ECO:0000313" key="11">
    <source>
        <dbReference type="EMBL" id="MBB3189742.1"/>
    </source>
</evidence>
<keyword evidence="5" id="KW-0413">Isomerase</keyword>